<evidence type="ECO:0000313" key="1">
    <source>
        <dbReference type="EMBL" id="EEE07850.1"/>
    </source>
</evidence>
<protein>
    <submittedName>
        <fullName evidence="1">Uncharacterized protein</fullName>
    </submittedName>
</protein>
<accession>B9BMJ0</accession>
<dbReference type="Proteomes" id="UP000004535">
    <property type="component" value="Unassembled WGS sequence"/>
</dbReference>
<dbReference type="AlphaFoldDB" id="B9BMJ0"/>
<reference evidence="1 2" key="1">
    <citation type="journal article" date="2012" name="J. Bacteriol.">
        <title>Draft Genome Sequence Determination for Cystic Fibrosis and Chronic Granulomatous Disease Burkholderia multivorans Isolates.</title>
        <authorList>
            <person name="Varga J.J."/>
            <person name="Losada L."/>
            <person name="Zelazny A.M."/>
            <person name="Brinkac L."/>
            <person name="Harkins D."/>
            <person name="Radune D."/>
            <person name="Hostetler J."/>
            <person name="Sampaio E.P."/>
            <person name="Ronning C.M."/>
            <person name="Nierman W.C."/>
            <person name="Greenberg D.E."/>
            <person name="Holland S.M."/>
            <person name="Goldberg J.B."/>
        </authorList>
    </citation>
    <scope>NUCLEOTIDE SEQUENCE [LARGE SCALE GENOMIC DNA]</scope>
    <source>
        <strain evidence="1 2">CGD2</strain>
    </source>
</reference>
<proteinExistence type="predicted"/>
<sequence>MKFDAIAPVPTPDCDVHAPVRLPQPSVRIALALFSIKK</sequence>
<dbReference type="EMBL" id="ACFC01000003">
    <property type="protein sequence ID" value="EEE07850.1"/>
    <property type="molecule type" value="Genomic_DNA"/>
</dbReference>
<gene>
    <name evidence="1" type="ORF">BURMUCGD2_2059</name>
</gene>
<name>B9BMJ0_9BURK</name>
<evidence type="ECO:0000313" key="2">
    <source>
        <dbReference type="Proteomes" id="UP000004535"/>
    </source>
</evidence>
<comment type="caution">
    <text evidence="1">The sequence shown here is derived from an EMBL/GenBank/DDBJ whole genome shotgun (WGS) entry which is preliminary data.</text>
</comment>
<organism evidence="1 2">
    <name type="scientific">Burkholderia multivorans CGD2</name>
    <dbReference type="NCBI Taxonomy" id="513052"/>
    <lineage>
        <taxon>Bacteria</taxon>
        <taxon>Pseudomonadati</taxon>
        <taxon>Pseudomonadota</taxon>
        <taxon>Betaproteobacteria</taxon>
        <taxon>Burkholderiales</taxon>
        <taxon>Burkholderiaceae</taxon>
        <taxon>Burkholderia</taxon>
        <taxon>Burkholderia cepacia complex</taxon>
    </lineage>
</organism>